<evidence type="ECO:0000313" key="9">
    <source>
        <dbReference type="Proteomes" id="UP000314982"/>
    </source>
</evidence>
<dbReference type="GO" id="GO:0005667">
    <property type="term" value="C:transcription regulator complex"/>
    <property type="evidence" value="ECO:0007669"/>
    <property type="project" value="TreeGrafter"/>
</dbReference>
<keyword evidence="9" id="KW-1185">Reference proteome</keyword>
<dbReference type="InterPro" id="IPR047172">
    <property type="entry name" value="Ajuba-like"/>
</dbReference>
<evidence type="ECO:0000313" key="8">
    <source>
        <dbReference type="Ensembl" id="ENSHHUP00000042981.1"/>
    </source>
</evidence>
<sequence>MDSQTSTDIYFGSCVRCSEAVYGVGRACQAMGKQYHDTCFTCSACSQTLKGRPFYYMSGRIFCEDDFLGSRGSGLGPGIGLGQTLPCGVLSL</sequence>
<dbReference type="GO" id="GO:0003714">
    <property type="term" value="F:transcription corepressor activity"/>
    <property type="evidence" value="ECO:0007669"/>
    <property type="project" value="TreeGrafter"/>
</dbReference>
<keyword evidence="4 6" id="KW-0862">Zinc</keyword>
<dbReference type="Pfam" id="PF00412">
    <property type="entry name" value="LIM"/>
    <property type="match status" value="1"/>
</dbReference>
<keyword evidence="5 6" id="KW-0440">LIM domain</keyword>
<dbReference type="PROSITE" id="PS00478">
    <property type="entry name" value="LIM_DOMAIN_1"/>
    <property type="match status" value="1"/>
</dbReference>
<proteinExistence type="predicted"/>
<dbReference type="InterPro" id="IPR001781">
    <property type="entry name" value="Znf_LIM"/>
</dbReference>
<dbReference type="Gene3D" id="2.10.110.10">
    <property type="entry name" value="Cysteine Rich Protein"/>
    <property type="match status" value="1"/>
</dbReference>
<keyword evidence="2" id="KW-0678">Repressor</keyword>
<dbReference type="GeneTree" id="ENSGT00940000159019"/>
<dbReference type="AlphaFoldDB" id="A0A4W5MVI5"/>
<feature type="domain" description="LIM zinc-binding" evidence="7">
    <location>
        <begin position="12"/>
        <end position="73"/>
    </location>
</feature>
<dbReference type="GO" id="GO:0000932">
    <property type="term" value="C:P-body"/>
    <property type="evidence" value="ECO:0007669"/>
    <property type="project" value="TreeGrafter"/>
</dbReference>
<dbReference type="SMART" id="SM00132">
    <property type="entry name" value="LIM"/>
    <property type="match status" value="1"/>
</dbReference>
<dbReference type="GO" id="GO:0046872">
    <property type="term" value="F:metal ion binding"/>
    <property type="evidence" value="ECO:0007669"/>
    <property type="project" value="UniProtKB-KW"/>
</dbReference>
<dbReference type="GO" id="GO:0001666">
    <property type="term" value="P:response to hypoxia"/>
    <property type="evidence" value="ECO:0007669"/>
    <property type="project" value="TreeGrafter"/>
</dbReference>
<accession>A0A4W5MVI5</accession>
<reference evidence="8" key="2">
    <citation type="submission" date="2025-08" db="UniProtKB">
        <authorList>
            <consortium name="Ensembl"/>
        </authorList>
    </citation>
    <scope>IDENTIFICATION</scope>
</reference>
<reference evidence="9" key="1">
    <citation type="submission" date="2018-06" db="EMBL/GenBank/DDBJ databases">
        <title>Genome assembly of Danube salmon.</title>
        <authorList>
            <person name="Macqueen D.J."/>
            <person name="Gundappa M.K."/>
        </authorList>
    </citation>
    <scope>NUCLEOTIDE SEQUENCE [LARGE SCALE GENOMIC DNA]</scope>
</reference>
<evidence type="ECO:0000256" key="6">
    <source>
        <dbReference type="PROSITE-ProRule" id="PRU00125"/>
    </source>
</evidence>
<protein>
    <recommendedName>
        <fullName evidence="1">LIM domain-containing protein 1</fullName>
    </recommendedName>
</protein>
<dbReference type="Proteomes" id="UP000314982">
    <property type="component" value="Unassembled WGS sequence"/>
</dbReference>
<dbReference type="Ensembl" id="ENSHHUT00000044601.1">
    <property type="protein sequence ID" value="ENSHHUP00000042981.1"/>
    <property type="gene ID" value="ENSHHUG00000026435.1"/>
</dbReference>
<dbReference type="GO" id="GO:0005634">
    <property type="term" value="C:nucleus"/>
    <property type="evidence" value="ECO:0007669"/>
    <property type="project" value="TreeGrafter"/>
</dbReference>
<name>A0A4W5MVI5_9TELE</name>
<dbReference type="PROSITE" id="PS50023">
    <property type="entry name" value="LIM_DOMAIN_2"/>
    <property type="match status" value="1"/>
</dbReference>
<evidence type="ECO:0000259" key="7">
    <source>
        <dbReference type="PROSITE" id="PS50023"/>
    </source>
</evidence>
<dbReference type="GO" id="GO:0005912">
    <property type="term" value="C:adherens junction"/>
    <property type="evidence" value="ECO:0007669"/>
    <property type="project" value="TreeGrafter"/>
</dbReference>
<organism evidence="8 9">
    <name type="scientific">Hucho hucho</name>
    <name type="common">huchen</name>
    <dbReference type="NCBI Taxonomy" id="62062"/>
    <lineage>
        <taxon>Eukaryota</taxon>
        <taxon>Metazoa</taxon>
        <taxon>Chordata</taxon>
        <taxon>Craniata</taxon>
        <taxon>Vertebrata</taxon>
        <taxon>Euteleostomi</taxon>
        <taxon>Actinopterygii</taxon>
        <taxon>Neopterygii</taxon>
        <taxon>Teleostei</taxon>
        <taxon>Protacanthopterygii</taxon>
        <taxon>Salmoniformes</taxon>
        <taxon>Salmonidae</taxon>
        <taxon>Salmoninae</taxon>
        <taxon>Hucho</taxon>
    </lineage>
</organism>
<keyword evidence="3 6" id="KW-0479">Metal-binding</keyword>
<dbReference type="GO" id="GO:0007010">
    <property type="term" value="P:cytoskeleton organization"/>
    <property type="evidence" value="ECO:0007669"/>
    <property type="project" value="TreeGrafter"/>
</dbReference>
<reference evidence="8" key="3">
    <citation type="submission" date="2025-09" db="UniProtKB">
        <authorList>
            <consortium name="Ensembl"/>
        </authorList>
    </citation>
    <scope>IDENTIFICATION</scope>
</reference>
<evidence type="ECO:0000256" key="2">
    <source>
        <dbReference type="ARBA" id="ARBA00022491"/>
    </source>
</evidence>
<dbReference type="PANTHER" id="PTHR24219">
    <property type="entry name" value="LIM DOMAIN-CONTAINING PROTEIN JUB"/>
    <property type="match status" value="1"/>
</dbReference>
<evidence type="ECO:0000256" key="4">
    <source>
        <dbReference type="ARBA" id="ARBA00022833"/>
    </source>
</evidence>
<evidence type="ECO:0000256" key="3">
    <source>
        <dbReference type="ARBA" id="ARBA00022723"/>
    </source>
</evidence>
<dbReference type="SUPFAM" id="SSF57716">
    <property type="entry name" value="Glucocorticoid receptor-like (DNA-binding domain)"/>
    <property type="match status" value="1"/>
</dbReference>
<dbReference type="GO" id="GO:0035331">
    <property type="term" value="P:negative regulation of hippo signaling"/>
    <property type="evidence" value="ECO:0007669"/>
    <property type="project" value="TreeGrafter"/>
</dbReference>
<evidence type="ECO:0000256" key="1">
    <source>
        <dbReference type="ARBA" id="ARBA00015501"/>
    </source>
</evidence>
<evidence type="ECO:0000256" key="5">
    <source>
        <dbReference type="ARBA" id="ARBA00023038"/>
    </source>
</evidence>
<dbReference type="PANTHER" id="PTHR24219:SF3">
    <property type="entry name" value="LIM DOMAIN-CONTAINING PROTEIN 1"/>
    <property type="match status" value="1"/>
</dbReference>